<dbReference type="InterPro" id="IPR020472">
    <property type="entry name" value="WD40_PAC1"/>
</dbReference>
<dbReference type="PRINTS" id="PR00320">
    <property type="entry name" value="GPROTEINBRPT"/>
</dbReference>
<sequence>MVSSNENILNSWPFNVESVPEATRAGNFQELERHWKLKQAEIQEGMHGLFSRLESLKEDAAKALQRSPSQICPAKAPDIAHPLALMRSLRHSHLYCGFSDGTIQLWSNEENECAPKPVSCIQAHDQGVCGLAFCPRGAWLYSSSWDQTVKVWRCDGDSVHLTHTIEAPMDDEVDTVPLALGPCGTLLFVGSGGHSITVWRVGAETGTPPKQLHTLTGHDACINALKLVQLTSSLLLYSCSDDHTIRIWQISEPPLSYACEARLECHGEVLDLAVSPSGSTIYGCTQGSSELKLWKKNSESAAPGEWSMLSLKGHVASVEMLQLSASGSLLLSGAADGSMRLWQVEGGGDTPQCVCSLGGPAHALTAMQLGWMPPAGPAQMRGPAEDLLYFCTESSGDVHVEKLGKVGLVPKPPAKPETLPSGRKSRIGSSRTFKV</sequence>
<dbReference type="PANTHER" id="PTHR19848">
    <property type="entry name" value="WD40 REPEAT PROTEIN"/>
    <property type="match status" value="1"/>
</dbReference>
<feature type="repeat" description="WD" evidence="3">
    <location>
        <begin position="215"/>
        <end position="258"/>
    </location>
</feature>
<dbReference type="PROSITE" id="PS50082">
    <property type="entry name" value="WD_REPEATS_2"/>
    <property type="match status" value="3"/>
</dbReference>
<dbReference type="InterPro" id="IPR015943">
    <property type="entry name" value="WD40/YVTN_repeat-like_dom_sf"/>
</dbReference>
<dbReference type="PROSITE" id="PS50231">
    <property type="entry name" value="RICIN_B_LECTIN"/>
    <property type="match status" value="1"/>
</dbReference>
<dbReference type="PANTHER" id="PTHR19848:SF8">
    <property type="entry name" value="F-BOX AND WD REPEAT DOMAIN CONTAINING 7"/>
    <property type="match status" value="1"/>
</dbReference>
<keyword evidence="2" id="KW-0677">Repeat</keyword>
<evidence type="ECO:0000313" key="6">
    <source>
        <dbReference type="Proteomes" id="UP001190700"/>
    </source>
</evidence>
<comment type="caution">
    <text evidence="5">The sequence shown here is derived from an EMBL/GenBank/DDBJ whole genome shotgun (WGS) entry which is preliminary data.</text>
</comment>
<dbReference type="Gene3D" id="2.130.10.10">
    <property type="entry name" value="YVTN repeat-like/Quinoprotein amine dehydrogenase"/>
    <property type="match status" value="2"/>
</dbReference>
<feature type="region of interest" description="Disordered" evidence="4">
    <location>
        <begin position="411"/>
        <end position="435"/>
    </location>
</feature>
<dbReference type="SUPFAM" id="SSF50978">
    <property type="entry name" value="WD40 repeat-like"/>
    <property type="match status" value="1"/>
</dbReference>
<dbReference type="InterPro" id="IPR001680">
    <property type="entry name" value="WD40_rpt"/>
</dbReference>
<dbReference type="EMBL" id="LGRX02035589">
    <property type="protein sequence ID" value="KAK3233959.1"/>
    <property type="molecule type" value="Genomic_DNA"/>
</dbReference>
<dbReference type="SMART" id="SM00320">
    <property type="entry name" value="WD40"/>
    <property type="match status" value="6"/>
</dbReference>
<organism evidence="5 6">
    <name type="scientific">Cymbomonas tetramitiformis</name>
    <dbReference type="NCBI Taxonomy" id="36881"/>
    <lineage>
        <taxon>Eukaryota</taxon>
        <taxon>Viridiplantae</taxon>
        <taxon>Chlorophyta</taxon>
        <taxon>Pyramimonadophyceae</taxon>
        <taxon>Pyramimonadales</taxon>
        <taxon>Pyramimonadaceae</taxon>
        <taxon>Cymbomonas</taxon>
    </lineage>
</organism>
<dbReference type="AlphaFoldDB" id="A0AAE0BDZ9"/>
<proteinExistence type="predicted"/>
<gene>
    <name evidence="5" type="ORF">CYMTET_55768</name>
</gene>
<keyword evidence="1 3" id="KW-0853">WD repeat</keyword>
<evidence type="ECO:0000256" key="4">
    <source>
        <dbReference type="SAM" id="MobiDB-lite"/>
    </source>
</evidence>
<name>A0AAE0BDZ9_9CHLO</name>
<protein>
    <submittedName>
        <fullName evidence="5">Uncharacterized protein</fullName>
    </submittedName>
</protein>
<feature type="repeat" description="WD" evidence="3">
    <location>
        <begin position="121"/>
        <end position="152"/>
    </location>
</feature>
<dbReference type="Pfam" id="PF00400">
    <property type="entry name" value="WD40"/>
    <property type="match status" value="4"/>
</dbReference>
<feature type="repeat" description="WD" evidence="3">
    <location>
        <begin position="311"/>
        <end position="345"/>
    </location>
</feature>
<dbReference type="Proteomes" id="UP001190700">
    <property type="component" value="Unassembled WGS sequence"/>
</dbReference>
<evidence type="ECO:0000256" key="1">
    <source>
        <dbReference type="ARBA" id="ARBA00022574"/>
    </source>
</evidence>
<dbReference type="InterPro" id="IPR036322">
    <property type="entry name" value="WD40_repeat_dom_sf"/>
</dbReference>
<evidence type="ECO:0000256" key="3">
    <source>
        <dbReference type="PROSITE-ProRule" id="PRU00221"/>
    </source>
</evidence>
<dbReference type="PROSITE" id="PS50294">
    <property type="entry name" value="WD_REPEATS_REGION"/>
    <property type="match status" value="2"/>
</dbReference>
<reference evidence="5 6" key="1">
    <citation type="journal article" date="2015" name="Genome Biol. Evol.">
        <title>Comparative Genomics of a Bacterivorous Green Alga Reveals Evolutionary Causalities and Consequences of Phago-Mixotrophic Mode of Nutrition.</title>
        <authorList>
            <person name="Burns J.A."/>
            <person name="Paasch A."/>
            <person name="Narechania A."/>
            <person name="Kim E."/>
        </authorList>
    </citation>
    <scope>NUCLEOTIDE SEQUENCE [LARGE SCALE GENOMIC DNA]</scope>
    <source>
        <strain evidence="5 6">PLY_AMNH</strain>
    </source>
</reference>
<evidence type="ECO:0000313" key="5">
    <source>
        <dbReference type="EMBL" id="KAK3233959.1"/>
    </source>
</evidence>
<evidence type="ECO:0000256" key="2">
    <source>
        <dbReference type="ARBA" id="ARBA00022737"/>
    </source>
</evidence>
<accession>A0AAE0BDZ9</accession>
<keyword evidence="6" id="KW-1185">Reference proteome</keyword>